<keyword evidence="3" id="KW-1185">Reference proteome</keyword>
<gene>
    <name evidence="2" type="ORF">H072_8544</name>
</gene>
<evidence type="ECO:0000256" key="1">
    <source>
        <dbReference type="SAM" id="MobiDB-lite"/>
    </source>
</evidence>
<reference evidence="3" key="2">
    <citation type="submission" date="2013-04" db="EMBL/GenBank/DDBJ databases">
        <title>Genomic mechanisms accounting for the adaptation to parasitism in nematode-trapping fungi.</title>
        <authorList>
            <person name="Ahren D.G."/>
        </authorList>
    </citation>
    <scope>NUCLEOTIDE SEQUENCE [LARGE SCALE GENOMIC DNA]</scope>
    <source>
        <strain evidence="3">CBS 200.50</strain>
    </source>
</reference>
<proteinExistence type="predicted"/>
<feature type="compositionally biased region" description="Basic and acidic residues" evidence="1">
    <location>
        <begin position="14"/>
        <end position="26"/>
    </location>
</feature>
<dbReference type="Proteomes" id="UP000015100">
    <property type="component" value="Unassembled WGS sequence"/>
</dbReference>
<dbReference type="OrthoDB" id="4759443at2759"/>
<dbReference type="HOGENOM" id="CLU_577488_0_0_1"/>
<dbReference type="EMBL" id="AQGS01000612">
    <property type="protein sequence ID" value="EPS37709.1"/>
    <property type="molecule type" value="Genomic_DNA"/>
</dbReference>
<feature type="region of interest" description="Disordered" evidence="1">
    <location>
        <begin position="14"/>
        <end position="48"/>
    </location>
</feature>
<accession>S8A4J9</accession>
<protein>
    <submittedName>
        <fullName evidence="2">Uncharacterized protein</fullName>
    </submittedName>
</protein>
<name>S8A4J9_DACHA</name>
<feature type="compositionally biased region" description="Basic and acidic residues" evidence="1">
    <location>
        <begin position="33"/>
        <end position="48"/>
    </location>
</feature>
<evidence type="ECO:0000313" key="3">
    <source>
        <dbReference type="Proteomes" id="UP000015100"/>
    </source>
</evidence>
<dbReference type="AlphaFoldDB" id="S8A4J9"/>
<evidence type="ECO:0000313" key="2">
    <source>
        <dbReference type="EMBL" id="EPS37709.1"/>
    </source>
</evidence>
<reference evidence="2 3" key="1">
    <citation type="journal article" date="2013" name="PLoS Genet.">
        <title>Genomic mechanisms accounting for the adaptation to parasitism in nematode-trapping fungi.</title>
        <authorList>
            <person name="Meerupati T."/>
            <person name="Andersson K.M."/>
            <person name="Friman E."/>
            <person name="Kumar D."/>
            <person name="Tunlid A."/>
            <person name="Ahren D."/>
        </authorList>
    </citation>
    <scope>NUCLEOTIDE SEQUENCE [LARGE SCALE GENOMIC DNA]</scope>
    <source>
        <strain evidence="2 3">CBS 200.50</strain>
    </source>
</reference>
<organism evidence="2 3">
    <name type="scientific">Dactylellina haptotyla (strain CBS 200.50)</name>
    <name type="common">Nematode-trapping fungus</name>
    <name type="synonym">Monacrosporium haptotylum</name>
    <dbReference type="NCBI Taxonomy" id="1284197"/>
    <lineage>
        <taxon>Eukaryota</taxon>
        <taxon>Fungi</taxon>
        <taxon>Dikarya</taxon>
        <taxon>Ascomycota</taxon>
        <taxon>Pezizomycotina</taxon>
        <taxon>Orbiliomycetes</taxon>
        <taxon>Orbiliales</taxon>
        <taxon>Orbiliaceae</taxon>
        <taxon>Dactylellina</taxon>
    </lineage>
</organism>
<sequence>MSKKALQEIWPSFLRDDKSDRNDRDGNAAGSYDEERNENSKGKDRISEAEEEIISSRKNRKKISYDERFLGNIDQLLDSYSEKQFLALQETKDFLPQLERYSREHPETFFERPGVVPLLLAALTQGEAYVSSLELSRFKALSGNQVVELVETVVARNTKMSGEKRALESLDISFNGSVTPEDIAPKVVDGRIAKVTTRAGFLAPLEKWAKQTYDADPVRIWPPPPTTPTKMRVRQVVWMTLLTQKIDFTKPATEVDSQFRIPLGALSLEDFDTERLALNLHPDYHFKAYARTDHNRVFAELVAFPHYDAWTPLAEIYTSLARIEKFMSHKSIVDKMQGLLLDRWPLIFPLMMAMGDAKSEWAVTSPFPAEPFHLAMWEARSYRKLSRIRGPDPIMHSEHTLVLLREPDLGRLRERGIGALPLWKDKKEEQERNRRYQRNTMLLDTTAVDTMWAAAAVLASNEKEIAQKINNLK</sequence>
<comment type="caution">
    <text evidence="2">The sequence shown here is derived from an EMBL/GenBank/DDBJ whole genome shotgun (WGS) entry which is preliminary data.</text>
</comment>